<organism evidence="5 6">
    <name type="scientific">Halalkalibacter nanhaiisediminis</name>
    <dbReference type="NCBI Taxonomy" id="688079"/>
    <lineage>
        <taxon>Bacteria</taxon>
        <taxon>Bacillati</taxon>
        <taxon>Bacillota</taxon>
        <taxon>Bacilli</taxon>
        <taxon>Bacillales</taxon>
        <taxon>Bacillaceae</taxon>
        <taxon>Halalkalibacter</taxon>
    </lineage>
</organism>
<dbReference type="PANTHER" id="PTHR43308">
    <property type="entry name" value="OUTER MEMBRANE PROTEIN ALPHA-RELATED"/>
    <property type="match status" value="1"/>
</dbReference>
<dbReference type="PROSITE" id="PS51272">
    <property type="entry name" value="SLH"/>
    <property type="match status" value="3"/>
</dbReference>
<dbReference type="InterPro" id="IPR001119">
    <property type="entry name" value="SLH_dom"/>
</dbReference>
<dbReference type="Pfam" id="PF14039">
    <property type="entry name" value="YusW"/>
    <property type="match status" value="2"/>
</dbReference>
<feature type="chain" id="PRO_5038392481" evidence="3">
    <location>
        <begin position="20"/>
        <end position="567"/>
    </location>
</feature>
<keyword evidence="6" id="KW-1185">Reference proteome</keyword>
<evidence type="ECO:0000256" key="3">
    <source>
        <dbReference type="SAM" id="SignalP"/>
    </source>
</evidence>
<dbReference type="OrthoDB" id="2611444at2"/>
<feature type="domain" description="SLH" evidence="4">
    <location>
        <begin position="100"/>
        <end position="162"/>
    </location>
</feature>
<dbReference type="RefSeq" id="WP_144448659.1">
    <property type="nucleotide sequence ID" value="NZ_VLKZ01000001.1"/>
</dbReference>
<reference evidence="5 6" key="1">
    <citation type="journal article" date="2015" name="Stand. Genomic Sci.">
        <title>Genomic Encyclopedia of Bacterial and Archaeal Type Strains, Phase III: the genomes of soil and plant-associated and newly described type strains.</title>
        <authorList>
            <person name="Whitman W.B."/>
            <person name="Woyke T."/>
            <person name="Klenk H.P."/>
            <person name="Zhou Y."/>
            <person name="Lilburn T.G."/>
            <person name="Beck B.J."/>
            <person name="De Vos P."/>
            <person name="Vandamme P."/>
            <person name="Eisen J.A."/>
            <person name="Garrity G."/>
            <person name="Hugenholtz P."/>
            <person name="Kyrpides N.C."/>
        </authorList>
    </citation>
    <scope>NUCLEOTIDE SEQUENCE [LARGE SCALE GENOMIC DNA]</scope>
    <source>
        <strain evidence="5 6">CGMCC 1.10116</strain>
    </source>
</reference>
<proteinExistence type="predicted"/>
<dbReference type="AlphaFoldDB" id="A0A562QSV9"/>
<dbReference type="Pfam" id="PF00395">
    <property type="entry name" value="SLH"/>
    <property type="match status" value="2"/>
</dbReference>
<evidence type="ECO:0000259" key="4">
    <source>
        <dbReference type="PROSITE" id="PS51272"/>
    </source>
</evidence>
<name>A0A562QSV9_9BACI</name>
<dbReference type="InterPro" id="IPR051465">
    <property type="entry name" value="Cell_Envelope_Struct_Comp"/>
</dbReference>
<feature type="signal peptide" evidence="3">
    <location>
        <begin position="1"/>
        <end position="19"/>
    </location>
</feature>
<keyword evidence="1 3" id="KW-0732">Signal</keyword>
<evidence type="ECO:0000313" key="5">
    <source>
        <dbReference type="EMBL" id="TWI59832.1"/>
    </source>
</evidence>
<feature type="region of interest" description="Disordered" evidence="2">
    <location>
        <begin position="409"/>
        <end position="428"/>
    </location>
</feature>
<dbReference type="EMBL" id="VLKZ01000001">
    <property type="protein sequence ID" value="TWI59832.1"/>
    <property type="molecule type" value="Genomic_DNA"/>
</dbReference>
<dbReference type="PANTHER" id="PTHR43308:SF5">
    <property type="entry name" value="S-LAYER PROTEIN _ PEPTIDOGLYCAN ENDO-BETA-N-ACETYLGLUCOSAMINIDASE"/>
    <property type="match status" value="1"/>
</dbReference>
<dbReference type="Proteomes" id="UP000315711">
    <property type="component" value="Unassembled WGS sequence"/>
</dbReference>
<evidence type="ECO:0000313" key="6">
    <source>
        <dbReference type="Proteomes" id="UP000315711"/>
    </source>
</evidence>
<protein>
    <submittedName>
        <fullName evidence="5">S-layer family protein</fullName>
    </submittedName>
</protein>
<feature type="domain" description="SLH" evidence="4">
    <location>
        <begin position="28"/>
        <end position="91"/>
    </location>
</feature>
<evidence type="ECO:0000256" key="1">
    <source>
        <dbReference type="ARBA" id="ARBA00022729"/>
    </source>
</evidence>
<accession>A0A562QSV9</accession>
<gene>
    <name evidence="5" type="ORF">IQ10_00254</name>
</gene>
<feature type="domain" description="SLH" evidence="4">
    <location>
        <begin position="165"/>
        <end position="228"/>
    </location>
</feature>
<comment type="caution">
    <text evidence="5">The sequence shown here is derived from an EMBL/GenBank/DDBJ whole genome shotgun (WGS) entry which is preliminary data.</text>
</comment>
<evidence type="ECO:0000256" key="2">
    <source>
        <dbReference type="SAM" id="MobiDB-lite"/>
    </source>
</evidence>
<dbReference type="InterPro" id="IPR025623">
    <property type="entry name" value="YusW"/>
</dbReference>
<sequence>MKKIMILMLVFLLAVPMFAAAENDRETLDLNFEDTNEGYWAQEYIERMKAKGVFQGYEDGTFRPNDPVTRIQTIVTAVRLLGLEEEAKAQDLSKPVFFKDATEYFKNPGNLWAKGYVLVALEQGLFDASEDRLSPNQPAKRVWVSSILVRALGLEEEARAAITVAPSFVDANQIPAGSVGYVNIAEEYGIITGNPDGRFSPNTNITRSQMAAVLDRTYDGLLDEQGVTFVRGTLVSHNAEEKSLTIEHVNGEQVITYADGLYVLYKGRLIQPSQLQAGDELSLYVLNDQVVEAEILDSNVTEQVVSQDIQEFEIEAKYANDGELEIEYKIRKGHIKAELKEELDDSERKVKGEQALKEIQAYVDQWGLTSSMSQDEIVTRIRESLSTESELIKLEIEIKFSDGTKVKYKDKERDEKKHKDREKDKHSEYDSYQGVLELKVEIETHDKDEHEWEYKHEKNGKVKAGVESKVYKGKKEKLKSKEAQAAIEAYLDSMQLTDSMTEDELVEAILQAAGINFENVKEIDVKVQFDSGVKLEVEKKNKKVVEEDNDDDDEEEVEVVEEKFVIA</sequence>